<evidence type="ECO:0000313" key="1">
    <source>
        <dbReference type="EMBL" id="KEY69965.1"/>
    </source>
</evidence>
<dbReference type="OrthoDB" id="5207784at2759"/>
<proteinExistence type="predicted"/>
<sequence>MDSNSKDLLPPSYEESSAGPLVDVLTPTVLVLNGTSIAPENDVACPLFQIAWDITSIPQKGTSVAFESLEYDTPEKAKASPIEPRTRRLFYLAHPAGAKFREDVPAYYITAASSDDLGNISLEPIKSRVKKTEFTALLSSGRTASDDPLFEGNPCLLFTIKTKWVGGAYEWIDTEGRQVAHEGRKGSQHKLTITVPLESKLRDALVATWCLRLWHDTAESREAKRDGKSQNAVFCGASLQFHSFASSFIAAKSSLALERLTPAESVQGVDTKWAKKAGAIGALGSLGGA</sequence>
<dbReference type="AlphaFoldDB" id="A0A084AXD6"/>
<name>A0A084AXD6_STACB</name>
<organism evidence="1 2">
    <name type="scientific">Stachybotrys chartarum (strain CBS 109288 / IBT 7711)</name>
    <name type="common">Toxic black mold</name>
    <name type="synonym">Stilbospora chartarum</name>
    <dbReference type="NCBI Taxonomy" id="1280523"/>
    <lineage>
        <taxon>Eukaryota</taxon>
        <taxon>Fungi</taxon>
        <taxon>Dikarya</taxon>
        <taxon>Ascomycota</taxon>
        <taxon>Pezizomycotina</taxon>
        <taxon>Sordariomycetes</taxon>
        <taxon>Hypocreomycetidae</taxon>
        <taxon>Hypocreales</taxon>
        <taxon>Stachybotryaceae</taxon>
        <taxon>Stachybotrys</taxon>
    </lineage>
</organism>
<reference evidence="1 2" key="1">
    <citation type="journal article" date="2014" name="BMC Genomics">
        <title>Comparative genome sequencing reveals chemotype-specific gene clusters in the toxigenic black mold Stachybotrys.</title>
        <authorList>
            <person name="Semeiks J."/>
            <person name="Borek D."/>
            <person name="Otwinowski Z."/>
            <person name="Grishin N.V."/>
        </authorList>
    </citation>
    <scope>NUCLEOTIDE SEQUENCE [LARGE SCALE GENOMIC DNA]</scope>
    <source>
        <strain evidence="2">CBS 109288 / IBT 7711</strain>
    </source>
</reference>
<accession>A0A084AXD6</accession>
<gene>
    <name evidence="1" type="ORF">S7711_09684</name>
</gene>
<dbReference type="HOGENOM" id="CLU_069188_0_0_1"/>
<keyword evidence="2" id="KW-1185">Reference proteome</keyword>
<evidence type="ECO:0000313" key="2">
    <source>
        <dbReference type="Proteomes" id="UP000028045"/>
    </source>
</evidence>
<protein>
    <submittedName>
        <fullName evidence="1">Uncharacterized protein</fullName>
    </submittedName>
</protein>
<dbReference type="Proteomes" id="UP000028045">
    <property type="component" value="Unassembled WGS sequence"/>
</dbReference>
<dbReference type="EMBL" id="KL648502">
    <property type="protein sequence ID" value="KEY69965.1"/>
    <property type="molecule type" value="Genomic_DNA"/>
</dbReference>